<dbReference type="Gene3D" id="1.10.443.10">
    <property type="entry name" value="Intergrase catalytic core"/>
    <property type="match status" value="1"/>
</dbReference>
<feature type="domain" description="Core-binding (CB)" evidence="9">
    <location>
        <begin position="70"/>
        <end position="163"/>
    </location>
</feature>
<feature type="domain" description="Tyr recombinase" evidence="8">
    <location>
        <begin position="184"/>
        <end position="371"/>
    </location>
</feature>
<dbReference type="PANTHER" id="PTHR30349">
    <property type="entry name" value="PHAGE INTEGRASE-RELATED"/>
    <property type="match status" value="1"/>
</dbReference>
<feature type="region of interest" description="Disordered" evidence="7">
    <location>
        <begin position="389"/>
        <end position="410"/>
    </location>
</feature>
<evidence type="ECO:0000259" key="8">
    <source>
        <dbReference type="PROSITE" id="PS51898"/>
    </source>
</evidence>
<keyword evidence="3" id="KW-0229">DNA integration</keyword>
<evidence type="ECO:0000256" key="5">
    <source>
        <dbReference type="ARBA" id="ARBA00023172"/>
    </source>
</evidence>
<keyword evidence="5" id="KW-0233">DNA recombination</keyword>
<dbReference type="GO" id="GO:0003677">
    <property type="term" value="F:DNA binding"/>
    <property type="evidence" value="ECO:0007669"/>
    <property type="project" value="UniProtKB-UniRule"/>
</dbReference>
<dbReference type="PROSITE" id="PS51898">
    <property type="entry name" value="TYR_RECOMBINASE"/>
    <property type="match status" value="1"/>
</dbReference>
<dbReference type="GO" id="GO:0006310">
    <property type="term" value="P:DNA recombination"/>
    <property type="evidence" value="ECO:0007669"/>
    <property type="project" value="UniProtKB-KW"/>
</dbReference>
<comment type="function">
    <text evidence="1">Site-specific tyrosine recombinase, which acts by catalyzing the cutting and rejoining of the recombining DNA molecules.</text>
</comment>
<sequence length="475" mass="53726">MGRKRKSGDGTVRLRKDGRWEGRVVIGYDDKGLPKTKNVLAKTKTECEEKLNALKNTITPPTPAKVKADMPFGAWAEHWYETHSKSAIRPSTQRYYEGIIRLYVKPKLGHIPLNKLTANDLQQLYTWLKTEARLEQGDGNGGLSDSQVRGCHSFCSRALEQAVKEGLIPQNPAAGCKFPSVQRKEMQVLSREEMQRLLIQAKYEGYYEVFLLELATGLRLGELMALQWEDLNFTTGELRVNKQVTRTKDGLVVSEPKTKAAVRTVILPPPVLDALKEYRKTVDSRWLFPSPKIDDQPMSPGNISHKLQKILRNADCKHVRFHDLRHVFATNALKHGMDIKTLSTVIGHVSSATTLNVYSHVTDEMKQKAAVTIDRGIGKAEPQSIQQAVPQKTMTDFQPAKDKRRKNNTGCLMQRSENRWEGRYRMVMPDGTKKYRCVSARTEEECEAKLAELIATARAEMAAQKERLKAEARAS</sequence>
<comment type="similarity">
    <text evidence="2">Belongs to the 'phage' integrase family.</text>
</comment>
<evidence type="ECO:0000256" key="2">
    <source>
        <dbReference type="ARBA" id="ARBA00008857"/>
    </source>
</evidence>
<dbReference type="InterPro" id="IPR013762">
    <property type="entry name" value="Integrase-like_cat_sf"/>
</dbReference>
<evidence type="ECO:0000256" key="4">
    <source>
        <dbReference type="ARBA" id="ARBA00023125"/>
    </source>
</evidence>
<dbReference type="Gene3D" id="1.10.150.130">
    <property type="match status" value="1"/>
</dbReference>
<evidence type="ECO:0000256" key="6">
    <source>
        <dbReference type="PROSITE-ProRule" id="PRU01248"/>
    </source>
</evidence>
<keyword evidence="11" id="KW-1185">Reference proteome</keyword>
<evidence type="ECO:0000256" key="7">
    <source>
        <dbReference type="SAM" id="MobiDB-lite"/>
    </source>
</evidence>
<name>A0A7G9B6G6_9FIRM</name>
<evidence type="ECO:0000313" key="11">
    <source>
        <dbReference type="Proteomes" id="UP000515960"/>
    </source>
</evidence>
<evidence type="ECO:0000256" key="1">
    <source>
        <dbReference type="ARBA" id="ARBA00003283"/>
    </source>
</evidence>
<dbReference type="CDD" id="cd01189">
    <property type="entry name" value="INT_ICEBs1_C_like"/>
    <property type="match status" value="1"/>
</dbReference>
<dbReference type="Pfam" id="PF14659">
    <property type="entry name" value="Phage_int_SAM_3"/>
    <property type="match status" value="1"/>
</dbReference>
<reference evidence="10 11" key="1">
    <citation type="submission" date="2020-08" db="EMBL/GenBank/DDBJ databases">
        <authorList>
            <person name="Liu C."/>
            <person name="Sun Q."/>
        </authorList>
    </citation>
    <scope>NUCLEOTIDE SEQUENCE [LARGE SCALE GENOMIC DNA]</scope>
    <source>
        <strain evidence="10 11">NSJ-62</strain>
    </source>
</reference>
<dbReference type="InterPro" id="IPR004107">
    <property type="entry name" value="Integrase_SAM-like_N"/>
</dbReference>
<evidence type="ECO:0000259" key="9">
    <source>
        <dbReference type="PROSITE" id="PS51900"/>
    </source>
</evidence>
<dbReference type="RefSeq" id="WP_187333619.1">
    <property type="nucleotide sequence ID" value="NZ_CP060490.1"/>
</dbReference>
<gene>
    <name evidence="10" type="ORF">H8790_03720</name>
</gene>
<dbReference type="Proteomes" id="UP000515960">
    <property type="component" value="Chromosome"/>
</dbReference>
<dbReference type="SUPFAM" id="SSF56349">
    <property type="entry name" value="DNA breaking-rejoining enzymes"/>
    <property type="match status" value="1"/>
</dbReference>
<dbReference type="EMBL" id="CP060490">
    <property type="protein sequence ID" value="QNL45147.1"/>
    <property type="molecule type" value="Genomic_DNA"/>
</dbReference>
<dbReference type="PROSITE" id="PS51900">
    <property type="entry name" value="CB"/>
    <property type="match status" value="1"/>
</dbReference>
<evidence type="ECO:0000256" key="3">
    <source>
        <dbReference type="ARBA" id="ARBA00022908"/>
    </source>
</evidence>
<dbReference type="GO" id="GO:0015074">
    <property type="term" value="P:DNA integration"/>
    <property type="evidence" value="ECO:0007669"/>
    <property type="project" value="UniProtKB-KW"/>
</dbReference>
<dbReference type="InterPro" id="IPR010998">
    <property type="entry name" value="Integrase_recombinase_N"/>
</dbReference>
<proteinExistence type="inferred from homology"/>
<dbReference type="Pfam" id="PF00589">
    <property type="entry name" value="Phage_integrase"/>
    <property type="match status" value="1"/>
</dbReference>
<evidence type="ECO:0000313" key="10">
    <source>
        <dbReference type="EMBL" id="QNL45147.1"/>
    </source>
</evidence>
<dbReference type="AlphaFoldDB" id="A0A7G9B6G6"/>
<organism evidence="10 11">
    <name type="scientific">Oscillibacter hominis</name>
    <dbReference type="NCBI Taxonomy" id="2763056"/>
    <lineage>
        <taxon>Bacteria</taxon>
        <taxon>Bacillati</taxon>
        <taxon>Bacillota</taxon>
        <taxon>Clostridia</taxon>
        <taxon>Eubacteriales</taxon>
        <taxon>Oscillospiraceae</taxon>
        <taxon>Oscillibacter</taxon>
    </lineage>
</organism>
<dbReference type="InterPro" id="IPR011010">
    <property type="entry name" value="DNA_brk_join_enz"/>
</dbReference>
<dbReference type="InterPro" id="IPR050090">
    <property type="entry name" value="Tyrosine_recombinase_XerCD"/>
</dbReference>
<dbReference type="KEGG" id="ohi:H8790_03720"/>
<protein>
    <submittedName>
        <fullName evidence="10">Site-specific integrase</fullName>
    </submittedName>
</protein>
<dbReference type="PANTHER" id="PTHR30349:SF41">
    <property type="entry name" value="INTEGRASE_RECOMBINASE PROTEIN MJ0367-RELATED"/>
    <property type="match status" value="1"/>
</dbReference>
<dbReference type="InterPro" id="IPR044068">
    <property type="entry name" value="CB"/>
</dbReference>
<dbReference type="InterPro" id="IPR002104">
    <property type="entry name" value="Integrase_catalytic"/>
</dbReference>
<accession>A0A7G9B6G6</accession>
<keyword evidence="4 6" id="KW-0238">DNA-binding</keyword>